<dbReference type="Proteomes" id="UP001208567">
    <property type="component" value="Unassembled WGS sequence"/>
</dbReference>
<dbReference type="SUPFAM" id="SSF47413">
    <property type="entry name" value="lambda repressor-like DNA-binding domains"/>
    <property type="match status" value="1"/>
</dbReference>
<dbReference type="InterPro" id="IPR001387">
    <property type="entry name" value="Cro/C1-type_HTH"/>
</dbReference>
<accession>A0ABQ5NC99</accession>
<gene>
    <name evidence="2" type="ORF">bsdE14_42930</name>
</gene>
<evidence type="ECO:0000259" key="1">
    <source>
        <dbReference type="PROSITE" id="PS50943"/>
    </source>
</evidence>
<evidence type="ECO:0000313" key="2">
    <source>
        <dbReference type="EMBL" id="GLC32883.1"/>
    </source>
</evidence>
<dbReference type="PROSITE" id="PS50943">
    <property type="entry name" value="HTH_CROC1"/>
    <property type="match status" value="1"/>
</dbReference>
<dbReference type="Gene3D" id="1.10.260.40">
    <property type="entry name" value="lambda repressor-like DNA-binding domains"/>
    <property type="match status" value="1"/>
</dbReference>
<reference evidence="2 3" key="1">
    <citation type="journal article" date="2024" name="Int. J. Syst. Evol. Microbiol.">
        <title>Clostridium omnivorum sp. nov., isolated from anoxic soil under the treatment of reductive soil disinfestation.</title>
        <authorList>
            <person name="Ueki A."/>
            <person name="Tonouchi A."/>
            <person name="Kaku N."/>
            <person name="Honma S."/>
            <person name="Ueki K."/>
        </authorList>
    </citation>
    <scope>NUCLEOTIDE SEQUENCE [LARGE SCALE GENOMIC DNA]</scope>
    <source>
        <strain evidence="2 3">E14</strain>
    </source>
</reference>
<organism evidence="2 3">
    <name type="scientific">Clostridium omnivorum</name>
    <dbReference type="NCBI Taxonomy" id="1604902"/>
    <lineage>
        <taxon>Bacteria</taxon>
        <taxon>Bacillati</taxon>
        <taxon>Bacillota</taxon>
        <taxon>Clostridia</taxon>
        <taxon>Eubacteriales</taxon>
        <taxon>Clostridiaceae</taxon>
        <taxon>Clostridium</taxon>
    </lineage>
</organism>
<dbReference type="SMART" id="SM00530">
    <property type="entry name" value="HTH_XRE"/>
    <property type="match status" value="1"/>
</dbReference>
<dbReference type="RefSeq" id="WP_264852343.1">
    <property type="nucleotide sequence ID" value="NZ_BRXR01000002.1"/>
</dbReference>
<feature type="domain" description="HTH cro/C1-type" evidence="1">
    <location>
        <begin position="11"/>
        <end position="67"/>
    </location>
</feature>
<dbReference type="Pfam" id="PF01381">
    <property type="entry name" value="HTH_3"/>
    <property type="match status" value="1"/>
</dbReference>
<dbReference type="InterPro" id="IPR010982">
    <property type="entry name" value="Lambda_DNA-bd_dom_sf"/>
</dbReference>
<keyword evidence="3" id="KW-1185">Reference proteome</keyword>
<proteinExistence type="predicted"/>
<comment type="caution">
    <text evidence="2">The sequence shown here is derived from an EMBL/GenBank/DDBJ whole genome shotgun (WGS) entry which is preliminary data.</text>
</comment>
<sequence>MEFKKLIGLKINYIRKSNKLSQEEFVEKLNIDINRGQLSRYESGENSPSVEFIAVVCTTFKISPYWLLDIDDIKLSNDEYELILKFKGLPTEAKCSIKLLIDLLIDKH</sequence>
<dbReference type="EMBL" id="BRXR01000002">
    <property type="protein sequence ID" value="GLC32883.1"/>
    <property type="molecule type" value="Genomic_DNA"/>
</dbReference>
<dbReference type="CDD" id="cd00093">
    <property type="entry name" value="HTH_XRE"/>
    <property type="match status" value="1"/>
</dbReference>
<protein>
    <recommendedName>
        <fullName evidence="1">HTH cro/C1-type domain-containing protein</fullName>
    </recommendedName>
</protein>
<name>A0ABQ5NC99_9CLOT</name>
<evidence type="ECO:0000313" key="3">
    <source>
        <dbReference type="Proteomes" id="UP001208567"/>
    </source>
</evidence>